<keyword evidence="2" id="KW-0813">Transport</keyword>
<sequence length="138" mass="14838">WVSMGPGCLIYLAALKTVPEEIYEAADIDGAGILQKVFHVAVPNIKGLIMINFIGVMVATVKGGGQFALAMTGGGPYTPYGQTEFIGLYIYWQAFGYLNFGMATAMAWILGSMLVGFTVVQLQRLSRMEFRTAGGIGK</sequence>
<dbReference type="InterPro" id="IPR051393">
    <property type="entry name" value="ABC_transporter_permease"/>
</dbReference>
<comment type="subcellular location">
    <subcellularLocation>
        <location evidence="1">Cell membrane</location>
        <topology evidence="1">Multi-pass membrane protein</topology>
    </subcellularLocation>
</comment>
<evidence type="ECO:0000256" key="7">
    <source>
        <dbReference type="SAM" id="Phobius"/>
    </source>
</evidence>
<dbReference type="GO" id="GO:0005886">
    <property type="term" value="C:plasma membrane"/>
    <property type="evidence" value="ECO:0007669"/>
    <property type="project" value="UniProtKB-SubCell"/>
</dbReference>
<dbReference type="CDD" id="cd06261">
    <property type="entry name" value="TM_PBP2"/>
    <property type="match status" value="1"/>
</dbReference>
<dbReference type="PANTHER" id="PTHR30193">
    <property type="entry name" value="ABC TRANSPORTER PERMEASE PROTEIN"/>
    <property type="match status" value="1"/>
</dbReference>
<feature type="domain" description="ABC transmembrane type-1" evidence="8">
    <location>
        <begin position="1"/>
        <end position="121"/>
    </location>
</feature>
<dbReference type="EMBL" id="LAZR01066671">
    <property type="protein sequence ID" value="KKK53110.1"/>
    <property type="molecule type" value="Genomic_DNA"/>
</dbReference>
<feature type="transmembrane region" description="Helical" evidence="7">
    <location>
        <begin position="89"/>
        <end position="122"/>
    </location>
</feature>
<evidence type="ECO:0000256" key="2">
    <source>
        <dbReference type="ARBA" id="ARBA00022448"/>
    </source>
</evidence>
<evidence type="ECO:0000256" key="3">
    <source>
        <dbReference type="ARBA" id="ARBA00022475"/>
    </source>
</evidence>
<evidence type="ECO:0000259" key="8">
    <source>
        <dbReference type="PROSITE" id="PS50928"/>
    </source>
</evidence>
<feature type="transmembrane region" description="Helical" evidence="7">
    <location>
        <begin position="48"/>
        <end position="69"/>
    </location>
</feature>
<protein>
    <recommendedName>
        <fullName evidence="8">ABC transmembrane type-1 domain-containing protein</fullName>
    </recommendedName>
</protein>
<dbReference type="SUPFAM" id="SSF161098">
    <property type="entry name" value="MetI-like"/>
    <property type="match status" value="1"/>
</dbReference>
<feature type="non-terminal residue" evidence="9">
    <location>
        <position position="1"/>
    </location>
</feature>
<keyword evidence="4 7" id="KW-0812">Transmembrane</keyword>
<dbReference type="PANTHER" id="PTHR30193:SF41">
    <property type="entry name" value="DIACETYLCHITOBIOSE UPTAKE SYSTEM PERMEASE PROTEIN NGCF"/>
    <property type="match status" value="1"/>
</dbReference>
<evidence type="ECO:0000256" key="1">
    <source>
        <dbReference type="ARBA" id="ARBA00004651"/>
    </source>
</evidence>
<dbReference type="Gene3D" id="1.10.3720.10">
    <property type="entry name" value="MetI-like"/>
    <property type="match status" value="1"/>
</dbReference>
<evidence type="ECO:0000256" key="6">
    <source>
        <dbReference type="ARBA" id="ARBA00023136"/>
    </source>
</evidence>
<proteinExistence type="predicted"/>
<keyword evidence="5 7" id="KW-1133">Transmembrane helix</keyword>
<comment type="caution">
    <text evidence="9">The sequence shown here is derived from an EMBL/GenBank/DDBJ whole genome shotgun (WGS) entry which is preliminary data.</text>
</comment>
<dbReference type="InterPro" id="IPR035906">
    <property type="entry name" value="MetI-like_sf"/>
</dbReference>
<dbReference type="Pfam" id="PF00528">
    <property type="entry name" value="BPD_transp_1"/>
    <property type="match status" value="1"/>
</dbReference>
<dbReference type="PROSITE" id="PS50928">
    <property type="entry name" value="ABC_TM1"/>
    <property type="match status" value="1"/>
</dbReference>
<dbReference type="AlphaFoldDB" id="A0A0F8WXE0"/>
<dbReference type="GO" id="GO:0055085">
    <property type="term" value="P:transmembrane transport"/>
    <property type="evidence" value="ECO:0007669"/>
    <property type="project" value="InterPro"/>
</dbReference>
<organism evidence="9">
    <name type="scientific">marine sediment metagenome</name>
    <dbReference type="NCBI Taxonomy" id="412755"/>
    <lineage>
        <taxon>unclassified sequences</taxon>
        <taxon>metagenomes</taxon>
        <taxon>ecological metagenomes</taxon>
    </lineage>
</organism>
<dbReference type="InterPro" id="IPR000515">
    <property type="entry name" value="MetI-like"/>
</dbReference>
<gene>
    <name evidence="9" type="ORF">LCGC14_3098060</name>
</gene>
<reference evidence="9" key="1">
    <citation type="journal article" date="2015" name="Nature">
        <title>Complex archaea that bridge the gap between prokaryotes and eukaryotes.</title>
        <authorList>
            <person name="Spang A."/>
            <person name="Saw J.H."/>
            <person name="Jorgensen S.L."/>
            <person name="Zaremba-Niedzwiedzka K."/>
            <person name="Martijn J."/>
            <person name="Lind A.E."/>
            <person name="van Eijk R."/>
            <person name="Schleper C."/>
            <person name="Guy L."/>
            <person name="Ettema T.J."/>
        </authorList>
    </citation>
    <scope>NUCLEOTIDE SEQUENCE</scope>
</reference>
<evidence type="ECO:0000256" key="5">
    <source>
        <dbReference type="ARBA" id="ARBA00022989"/>
    </source>
</evidence>
<keyword evidence="6 7" id="KW-0472">Membrane</keyword>
<keyword evidence="3" id="KW-1003">Cell membrane</keyword>
<evidence type="ECO:0000313" key="9">
    <source>
        <dbReference type="EMBL" id="KKK53110.1"/>
    </source>
</evidence>
<name>A0A0F8WXE0_9ZZZZ</name>
<evidence type="ECO:0000256" key="4">
    <source>
        <dbReference type="ARBA" id="ARBA00022692"/>
    </source>
</evidence>
<accession>A0A0F8WXE0</accession>